<keyword evidence="1" id="KW-0472">Membrane</keyword>
<dbReference type="RefSeq" id="WP_069695004.1">
    <property type="nucleotide sequence ID" value="NZ_CP043010.1"/>
</dbReference>
<keyword evidence="3" id="KW-1185">Reference proteome</keyword>
<protein>
    <submittedName>
        <fullName evidence="2">Uncharacterized protein</fullName>
    </submittedName>
</protein>
<keyword evidence="1" id="KW-0812">Transmembrane</keyword>
<sequence>MLSGVSVAAVVSLATGFFAWIMGSVRSLWEGFIAFLNSPFSWEHLIAGAGVLLIPIIIIVVIFALADN</sequence>
<proteinExistence type="predicted"/>
<dbReference type="Proteomes" id="UP001163293">
    <property type="component" value="Chromosome"/>
</dbReference>
<gene>
    <name evidence="2" type="ORF">NL394_12945</name>
</gene>
<evidence type="ECO:0000313" key="3">
    <source>
        <dbReference type="Proteomes" id="UP001163293"/>
    </source>
</evidence>
<reference evidence="2" key="1">
    <citation type="submission" date="2022-07" db="EMBL/GenBank/DDBJ databases">
        <authorList>
            <person name="Wu T."/>
        </authorList>
    </citation>
    <scope>NUCLEOTIDE SEQUENCE</scope>
    <source>
        <strain evidence="2">SD-1</strain>
    </source>
</reference>
<keyword evidence="1" id="KW-1133">Transmembrane helix</keyword>
<feature type="transmembrane region" description="Helical" evidence="1">
    <location>
        <begin position="45"/>
        <end position="66"/>
    </location>
</feature>
<organism evidence="2 3">
    <name type="scientific">Paenarthrobacter ureafaciens</name>
    <dbReference type="NCBI Taxonomy" id="37931"/>
    <lineage>
        <taxon>Bacteria</taxon>
        <taxon>Bacillati</taxon>
        <taxon>Actinomycetota</taxon>
        <taxon>Actinomycetes</taxon>
        <taxon>Micrococcales</taxon>
        <taxon>Micrococcaceae</taxon>
        <taxon>Paenarthrobacter</taxon>
    </lineage>
</organism>
<feature type="transmembrane region" description="Helical" evidence="1">
    <location>
        <begin position="7"/>
        <end position="25"/>
    </location>
</feature>
<accession>A0AAX3EDC5</accession>
<name>A0AAX3EDC5_PAEUR</name>
<evidence type="ECO:0000313" key="2">
    <source>
        <dbReference type="EMBL" id="UYV95988.1"/>
    </source>
</evidence>
<dbReference type="EMBL" id="CP101185">
    <property type="protein sequence ID" value="UYV95988.1"/>
    <property type="molecule type" value="Genomic_DNA"/>
</dbReference>
<dbReference type="AlphaFoldDB" id="A0AAX3EDC5"/>
<evidence type="ECO:0000256" key="1">
    <source>
        <dbReference type="SAM" id="Phobius"/>
    </source>
</evidence>